<keyword evidence="5" id="KW-0808">Transferase</keyword>
<sequence length="414" mass="43873">MRSCRSRPSRSCQAPWWRSSCTRATDVFRSTKRTFLTQIDDMTHIYLDYNASTPIDPAVADAMRPLLPEAFGNPSSGHWASVPAKVALDRARAQVATLIGAAPDEIVFTSGGSEANNLALKGTVLASSNAGGHVITQSTEHPAILKPLQFLERLGTKVTCVPVDGNGRVDPDAIRRAITPRTTLITVMHANNETGTIQPIEDIGTIAREHGIRFHTDAAQSIGKIPADVDALGVDLLSIAGHKLYAPKGIGALYVRKGVGLEPLIHGAGHENGRRAGTESALLAAGFGEACALARDLAAMDGIRALRDRLWHALQDRFDDRVRLNGHLEYRLPNTVNVSFVGRVGADVLAALDGVAASTGSACHAGRMTLSPVLAAMGIAEQVGMGAIRFSLGRHTTADEIDTVVAKLSAIARG</sequence>
<dbReference type="InterPro" id="IPR015424">
    <property type="entry name" value="PyrdxlP-dep_Trfase"/>
</dbReference>
<dbReference type="SUPFAM" id="SSF53383">
    <property type="entry name" value="PLP-dependent transferases"/>
    <property type="match status" value="1"/>
</dbReference>
<keyword evidence="15" id="KW-0456">Lyase</keyword>
<dbReference type="Gene3D" id="3.40.640.10">
    <property type="entry name" value="Type I PLP-dependent aspartate aminotransferase-like (Major domain)"/>
    <property type="match status" value="1"/>
</dbReference>
<evidence type="ECO:0000313" key="15">
    <source>
        <dbReference type="EMBL" id="ABA52409.1"/>
    </source>
</evidence>
<dbReference type="HOGENOM" id="CLU_003433_0_0_4"/>
<keyword evidence="10" id="KW-0535">Nitrogen fixation</keyword>
<dbReference type="Gene3D" id="3.90.1150.10">
    <property type="entry name" value="Aspartate Aminotransferase, domain 1"/>
    <property type="match status" value="1"/>
</dbReference>
<dbReference type="GO" id="GO:0016829">
    <property type="term" value="F:lyase activity"/>
    <property type="evidence" value="ECO:0007669"/>
    <property type="project" value="UniProtKB-KW"/>
</dbReference>
<evidence type="ECO:0000256" key="2">
    <source>
        <dbReference type="ARBA" id="ARBA00003120"/>
    </source>
</evidence>
<dbReference type="PROSITE" id="PS00595">
    <property type="entry name" value="AA_TRANSFER_CLASS_5"/>
    <property type="match status" value="1"/>
</dbReference>
<keyword evidence="7" id="KW-0663">Pyridoxal phosphate</keyword>
<evidence type="ECO:0000313" key="16">
    <source>
        <dbReference type="Proteomes" id="UP000002700"/>
    </source>
</evidence>
<keyword evidence="8" id="KW-0408">Iron</keyword>
<comment type="function">
    <text evidence="2">Catalyzes the removal of elemental sulfur atoms from cysteine to produce alanine. Seems to participate in the biosynthesis of the nitrogenase metalloclusters by providing the inorganic sulfur required for the Fe-S core formation.</text>
</comment>
<dbReference type="InterPro" id="IPR020578">
    <property type="entry name" value="Aminotrans_V_PyrdxlP_BS"/>
</dbReference>
<evidence type="ECO:0000256" key="11">
    <source>
        <dbReference type="ARBA" id="ARBA00031911"/>
    </source>
</evidence>
<feature type="domain" description="Aminotransferase class V" evidence="14">
    <location>
        <begin position="45"/>
        <end position="403"/>
    </location>
</feature>
<evidence type="ECO:0000256" key="10">
    <source>
        <dbReference type="ARBA" id="ARBA00023231"/>
    </source>
</evidence>
<dbReference type="PANTHER" id="PTHR11601:SF34">
    <property type="entry name" value="CYSTEINE DESULFURASE"/>
    <property type="match status" value="1"/>
</dbReference>
<evidence type="ECO:0000256" key="4">
    <source>
        <dbReference type="ARBA" id="ARBA00012239"/>
    </source>
</evidence>
<protein>
    <recommendedName>
        <fullName evidence="4">cysteine desulfurase</fullName>
        <ecNumber evidence="4">2.8.1.7</ecNumber>
    </recommendedName>
    <alternativeName>
        <fullName evidence="11">Nitrogenase metalloclusters biosynthesis protein NifS</fullName>
    </alternativeName>
</protein>
<dbReference type="Pfam" id="PF00266">
    <property type="entry name" value="Aminotran_5"/>
    <property type="match status" value="1"/>
</dbReference>
<evidence type="ECO:0000259" key="14">
    <source>
        <dbReference type="Pfam" id="PF00266"/>
    </source>
</evidence>
<evidence type="ECO:0000256" key="9">
    <source>
        <dbReference type="ARBA" id="ARBA00023014"/>
    </source>
</evidence>
<dbReference type="GO" id="GO:0031071">
    <property type="term" value="F:cysteine desulfurase activity"/>
    <property type="evidence" value="ECO:0007669"/>
    <property type="project" value="UniProtKB-EC"/>
</dbReference>
<dbReference type="Proteomes" id="UP000002700">
    <property type="component" value="Chromosome II"/>
</dbReference>
<dbReference type="InterPro" id="IPR015422">
    <property type="entry name" value="PyrdxlP-dep_Trfase_small"/>
</dbReference>
<evidence type="ECO:0000256" key="5">
    <source>
        <dbReference type="ARBA" id="ARBA00022679"/>
    </source>
</evidence>
<gene>
    <name evidence="15" type="primary">iscS-2</name>
    <name evidence="15" type="ordered locus">BURPS1710b_A1225</name>
</gene>
<organism evidence="15 16">
    <name type="scientific">Burkholderia pseudomallei (strain 1710b)</name>
    <dbReference type="NCBI Taxonomy" id="320372"/>
    <lineage>
        <taxon>Bacteria</taxon>
        <taxon>Pseudomonadati</taxon>
        <taxon>Pseudomonadota</taxon>
        <taxon>Betaproteobacteria</taxon>
        <taxon>Burkholderiales</taxon>
        <taxon>Burkholderiaceae</taxon>
        <taxon>Burkholderia</taxon>
        <taxon>pseudomallei group</taxon>
    </lineage>
</organism>
<dbReference type="InterPro" id="IPR015421">
    <property type="entry name" value="PyrdxlP-dep_Trfase_major"/>
</dbReference>
<reference evidence="15 16" key="1">
    <citation type="submission" date="2005-09" db="EMBL/GenBank/DDBJ databases">
        <authorList>
            <person name="Woods D.E."/>
            <person name="Nierman W.C."/>
        </authorList>
    </citation>
    <scope>NUCLEOTIDE SEQUENCE [LARGE SCALE GENOMIC DNA]</scope>
    <source>
        <strain evidence="15 16">1710b</strain>
    </source>
</reference>
<evidence type="ECO:0000256" key="7">
    <source>
        <dbReference type="ARBA" id="ARBA00022898"/>
    </source>
</evidence>
<comment type="cofactor">
    <cofactor evidence="1 13">
        <name>pyridoxal 5'-phosphate</name>
        <dbReference type="ChEBI" id="CHEBI:597326"/>
    </cofactor>
</comment>
<name>Q3JJ71_BURP1</name>
<dbReference type="EC" id="2.8.1.7" evidence="4"/>
<evidence type="ECO:0000256" key="3">
    <source>
        <dbReference type="ARBA" id="ARBA00006490"/>
    </source>
</evidence>
<proteinExistence type="inferred from homology"/>
<evidence type="ECO:0000256" key="8">
    <source>
        <dbReference type="ARBA" id="ARBA00023004"/>
    </source>
</evidence>
<dbReference type="GO" id="GO:0051536">
    <property type="term" value="F:iron-sulfur cluster binding"/>
    <property type="evidence" value="ECO:0007669"/>
    <property type="project" value="UniProtKB-KW"/>
</dbReference>
<dbReference type="GO" id="GO:0046872">
    <property type="term" value="F:metal ion binding"/>
    <property type="evidence" value="ECO:0007669"/>
    <property type="project" value="UniProtKB-KW"/>
</dbReference>
<dbReference type="PIRSF" id="PIRSF005572">
    <property type="entry name" value="NifS"/>
    <property type="match status" value="1"/>
</dbReference>
<dbReference type="InterPro" id="IPR016454">
    <property type="entry name" value="Cysteine_dSase"/>
</dbReference>
<dbReference type="PANTHER" id="PTHR11601">
    <property type="entry name" value="CYSTEINE DESULFURYLASE FAMILY MEMBER"/>
    <property type="match status" value="1"/>
</dbReference>
<keyword evidence="9" id="KW-0411">Iron-sulfur</keyword>
<evidence type="ECO:0000256" key="13">
    <source>
        <dbReference type="RuleBase" id="RU004504"/>
    </source>
</evidence>
<dbReference type="KEGG" id="bpm:BURPS1710b_A1225"/>
<accession>Q3JJ71</accession>
<comment type="similarity">
    <text evidence="3">Belongs to the class-V pyridoxal-phosphate-dependent aminotransferase family. NifS/IscS subfamily.</text>
</comment>
<dbReference type="InterPro" id="IPR000192">
    <property type="entry name" value="Aminotrans_V_dom"/>
</dbReference>
<dbReference type="FunFam" id="3.40.640.10:FF:000084">
    <property type="entry name" value="IscS-like cysteine desulfurase"/>
    <property type="match status" value="1"/>
</dbReference>
<dbReference type="EnsemblBacteria" id="ABA52409">
    <property type="protein sequence ID" value="ABA52409"/>
    <property type="gene ID" value="BURPS1710b_A1225"/>
</dbReference>
<evidence type="ECO:0000256" key="12">
    <source>
        <dbReference type="ARBA" id="ARBA00050776"/>
    </source>
</evidence>
<keyword evidence="6" id="KW-0479">Metal-binding</keyword>
<dbReference type="EMBL" id="CP000125">
    <property type="protein sequence ID" value="ABA52409.1"/>
    <property type="molecule type" value="Genomic_DNA"/>
</dbReference>
<evidence type="ECO:0000256" key="1">
    <source>
        <dbReference type="ARBA" id="ARBA00001933"/>
    </source>
</evidence>
<comment type="catalytic activity">
    <reaction evidence="12">
        <text>(sulfur carrier)-H + L-cysteine = (sulfur carrier)-SH + L-alanine</text>
        <dbReference type="Rhea" id="RHEA:43892"/>
        <dbReference type="Rhea" id="RHEA-COMP:14737"/>
        <dbReference type="Rhea" id="RHEA-COMP:14739"/>
        <dbReference type="ChEBI" id="CHEBI:29917"/>
        <dbReference type="ChEBI" id="CHEBI:35235"/>
        <dbReference type="ChEBI" id="CHEBI:57972"/>
        <dbReference type="ChEBI" id="CHEBI:64428"/>
        <dbReference type="EC" id="2.8.1.7"/>
    </reaction>
</comment>
<dbReference type="AlphaFoldDB" id="Q3JJ71"/>
<evidence type="ECO:0000256" key="6">
    <source>
        <dbReference type="ARBA" id="ARBA00022723"/>
    </source>
</evidence>